<dbReference type="AlphaFoldDB" id="A0A0T6BFT9"/>
<feature type="transmembrane region" description="Helical" evidence="2">
    <location>
        <begin position="32"/>
        <end position="52"/>
    </location>
</feature>
<keyword evidence="5" id="KW-1185">Reference proteome</keyword>
<dbReference type="InterPro" id="IPR052728">
    <property type="entry name" value="O2_lipid_transport_reg"/>
</dbReference>
<evidence type="ECO:0000313" key="5">
    <source>
        <dbReference type="Proteomes" id="UP000051574"/>
    </source>
</evidence>
<evidence type="ECO:0000313" key="4">
    <source>
        <dbReference type="EMBL" id="KRT86198.1"/>
    </source>
</evidence>
<organism evidence="4 5">
    <name type="scientific">Oryctes borbonicus</name>
    <dbReference type="NCBI Taxonomy" id="1629725"/>
    <lineage>
        <taxon>Eukaryota</taxon>
        <taxon>Metazoa</taxon>
        <taxon>Ecdysozoa</taxon>
        <taxon>Arthropoda</taxon>
        <taxon>Hexapoda</taxon>
        <taxon>Insecta</taxon>
        <taxon>Pterygota</taxon>
        <taxon>Neoptera</taxon>
        <taxon>Endopterygota</taxon>
        <taxon>Coleoptera</taxon>
        <taxon>Polyphaga</taxon>
        <taxon>Scarabaeiformia</taxon>
        <taxon>Scarabaeidae</taxon>
        <taxon>Dynastinae</taxon>
        <taxon>Oryctes</taxon>
    </lineage>
</organism>
<comment type="caution">
    <text evidence="4">The sequence shown here is derived from an EMBL/GenBank/DDBJ whole genome shotgun (WGS) entry which is preliminary data.</text>
</comment>
<dbReference type="EMBL" id="LJIG01000742">
    <property type="protein sequence ID" value="KRT86198.1"/>
    <property type="molecule type" value="Genomic_DNA"/>
</dbReference>
<feature type="region of interest" description="Disordered" evidence="1">
    <location>
        <begin position="290"/>
        <end position="316"/>
    </location>
</feature>
<reference evidence="4 5" key="1">
    <citation type="submission" date="2015-09" db="EMBL/GenBank/DDBJ databases">
        <title>Draft genome of the scarab beetle Oryctes borbonicus.</title>
        <authorList>
            <person name="Meyer J.M."/>
            <person name="Markov G.V."/>
            <person name="Baskaran P."/>
            <person name="Herrmann M."/>
            <person name="Sommer R.J."/>
            <person name="Roedelsperger C."/>
        </authorList>
    </citation>
    <scope>NUCLEOTIDE SEQUENCE [LARGE SCALE GENOMIC DNA]</scope>
    <source>
        <strain evidence="4">OB123</strain>
        <tissue evidence="4">Whole animal</tissue>
    </source>
</reference>
<keyword evidence="4" id="KW-0012">Acyltransferase</keyword>
<dbReference type="PANTHER" id="PTHR11161">
    <property type="entry name" value="O-ACYLTRANSFERASE"/>
    <property type="match status" value="1"/>
</dbReference>
<evidence type="ECO:0000256" key="1">
    <source>
        <dbReference type="SAM" id="MobiDB-lite"/>
    </source>
</evidence>
<keyword evidence="2" id="KW-0472">Membrane</keyword>
<feature type="transmembrane region" description="Helical" evidence="2">
    <location>
        <begin position="175"/>
        <end position="195"/>
    </location>
</feature>
<dbReference type="OrthoDB" id="6585993at2759"/>
<dbReference type="Pfam" id="PF01757">
    <property type="entry name" value="Acyl_transf_3"/>
    <property type="match status" value="1"/>
</dbReference>
<feature type="transmembrane region" description="Helical" evidence="2">
    <location>
        <begin position="141"/>
        <end position="163"/>
    </location>
</feature>
<feature type="transmembrane region" description="Helical" evidence="2">
    <location>
        <begin position="207"/>
        <end position="226"/>
    </location>
</feature>
<dbReference type="GO" id="GO:0016747">
    <property type="term" value="F:acyltransferase activity, transferring groups other than amino-acyl groups"/>
    <property type="evidence" value="ECO:0007669"/>
    <property type="project" value="InterPro"/>
</dbReference>
<sequence>QESQDCRDNWWISLLYINNYVNEDRMCLVQTWYLSCDFHYFIIAILLVLIFMKNKKLGFALFIVCFVLSIVAPFIIILSYLRPGMLLFYSNFLRDPKAHPDFILTYIKSHTRATAYCVGVIAGYLYYKLKDSEKKLSKWKSHFISIVSIFLILVAFVSGGVLYNPYHKYNAIEHAVFASLFRLPWSFGSIGLLLTASYGHATIIQKFLSWSPFIPLSRLVYAAYLVHLGLQYRALGMSAGAQTFDIYNLIIWTFGDIVQAFAVALILYLLIETPIRKLFKELFMGRRHNAPSQSEANCNGQNGVNTISRRENDSRL</sequence>
<keyword evidence="2" id="KW-1133">Transmembrane helix</keyword>
<protein>
    <submittedName>
        <fullName evidence="4">Acyltransferase</fullName>
    </submittedName>
</protein>
<keyword evidence="4" id="KW-0808">Transferase</keyword>
<evidence type="ECO:0000259" key="3">
    <source>
        <dbReference type="Pfam" id="PF01757"/>
    </source>
</evidence>
<proteinExistence type="predicted"/>
<gene>
    <name evidence="4" type="ORF">AMK59_1214</name>
</gene>
<dbReference type="InterPro" id="IPR002656">
    <property type="entry name" value="Acyl_transf_3_dom"/>
</dbReference>
<feature type="compositionally biased region" description="Polar residues" evidence="1">
    <location>
        <begin position="290"/>
        <end position="307"/>
    </location>
</feature>
<name>A0A0T6BFT9_9SCAR</name>
<feature type="domain" description="Acyltransferase 3" evidence="3">
    <location>
        <begin position="15"/>
        <end position="268"/>
    </location>
</feature>
<feature type="non-terminal residue" evidence="4">
    <location>
        <position position="1"/>
    </location>
</feature>
<feature type="transmembrane region" description="Helical" evidence="2">
    <location>
        <begin position="113"/>
        <end position="129"/>
    </location>
</feature>
<feature type="transmembrane region" description="Helical" evidence="2">
    <location>
        <begin position="246"/>
        <end position="271"/>
    </location>
</feature>
<accession>A0A0T6BFT9</accession>
<dbReference type="PANTHER" id="PTHR11161:SF71">
    <property type="entry name" value="NOSE RESISTANT-TO-FLUOXETINE PROTEIN N-TERMINAL DOMAIN-CONTAINING PROTEIN"/>
    <property type="match status" value="1"/>
</dbReference>
<feature type="transmembrane region" description="Helical" evidence="2">
    <location>
        <begin position="59"/>
        <end position="81"/>
    </location>
</feature>
<dbReference type="Proteomes" id="UP000051574">
    <property type="component" value="Unassembled WGS sequence"/>
</dbReference>
<keyword evidence="2" id="KW-0812">Transmembrane</keyword>
<evidence type="ECO:0000256" key="2">
    <source>
        <dbReference type="SAM" id="Phobius"/>
    </source>
</evidence>